<dbReference type="CDD" id="cd01283">
    <property type="entry name" value="cytidine_deaminase"/>
    <property type="match status" value="1"/>
</dbReference>
<dbReference type="PANTHER" id="PTHR42250:SF1">
    <property type="entry name" value="ASCH DOMAIN-CONTAINING PROTEIN"/>
    <property type="match status" value="1"/>
</dbReference>
<dbReference type="InterPro" id="IPR007374">
    <property type="entry name" value="ASCH_domain"/>
</dbReference>
<dbReference type="PANTHER" id="PTHR42250">
    <property type="entry name" value="ASCH DOMAIN-CONTAINING PROTEIN"/>
    <property type="match status" value="1"/>
</dbReference>
<accession>A0A3N4A0H7</accession>
<dbReference type="AlphaFoldDB" id="A0A3N4A0H7"/>
<dbReference type="Pfam" id="PF04266">
    <property type="entry name" value="ASCH"/>
    <property type="match status" value="1"/>
</dbReference>
<evidence type="ECO:0000259" key="1">
    <source>
        <dbReference type="PROSITE" id="PS51747"/>
    </source>
</evidence>
<dbReference type="Proteomes" id="UP000270616">
    <property type="component" value="Unassembled WGS sequence"/>
</dbReference>
<sequence length="236" mass="25521">MLTNNYRNLVRDAADHAKRWSDGSDHTVAAALRTRSGATVLGLNTYHFLGGPCGEVSALSNHAASRPDDAIVAVAAAYGAAGDVIAPCGKCRQILFDLDPGIECVVRTANGLTSLAARELLPFGYDWRAVEAPQRIYMWEGYESTIRDGSKRQTIRIDDPFRPGPAELMFEKTSGETVTIAAEVTAVRAVARDELSEDDARRDGFTDLDALHRALDQHYPGLAAADQVDIVSFTIA</sequence>
<evidence type="ECO:0000313" key="3">
    <source>
        <dbReference type="Proteomes" id="UP000270616"/>
    </source>
</evidence>
<dbReference type="CDD" id="cd06552">
    <property type="entry name" value="ASCH_yqfb_like"/>
    <property type="match status" value="1"/>
</dbReference>
<comment type="caution">
    <text evidence="2">The sequence shown here is derived from an EMBL/GenBank/DDBJ whole genome shotgun (WGS) entry which is preliminary data.</text>
</comment>
<dbReference type="SUPFAM" id="SSF53927">
    <property type="entry name" value="Cytidine deaminase-like"/>
    <property type="match status" value="1"/>
</dbReference>
<dbReference type="Gene3D" id="2.30.130.30">
    <property type="entry name" value="Hypothetical protein"/>
    <property type="match status" value="1"/>
</dbReference>
<dbReference type="EMBL" id="RKMF01000025">
    <property type="protein sequence ID" value="ROZ61496.1"/>
    <property type="molecule type" value="Genomic_DNA"/>
</dbReference>
<name>A0A3N4A0H7_9MICC</name>
<dbReference type="InterPro" id="IPR016193">
    <property type="entry name" value="Cytidine_deaminase-like"/>
</dbReference>
<keyword evidence="3" id="KW-1185">Reference proteome</keyword>
<organism evidence="2 3">
    <name type="scientific">Kocuria soli</name>
    <dbReference type="NCBI Taxonomy" id="2485125"/>
    <lineage>
        <taxon>Bacteria</taxon>
        <taxon>Bacillati</taxon>
        <taxon>Actinomycetota</taxon>
        <taxon>Actinomycetes</taxon>
        <taxon>Micrococcales</taxon>
        <taxon>Micrococcaceae</taxon>
        <taxon>Kocuria</taxon>
    </lineage>
</organism>
<protein>
    <submittedName>
        <fullName evidence="2">ASCH domain-containing protein</fullName>
    </submittedName>
</protein>
<dbReference type="SMART" id="SM01022">
    <property type="entry name" value="ASCH"/>
    <property type="match status" value="1"/>
</dbReference>
<dbReference type="RefSeq" id="WP_123826688.1">
    <property type="nucleotide sequence ID" value="NZ_RKMF01000025.1"/>
</dbReference>
<feature type="domain" description="CMP/dCMP-type deaminase" evidence="1">
    <location>
        <begin position="4"/>
        <end position="128"/>
    </location>
</feature>
<dbReference type="SUPFAM" id="SSF88697">
    <property type="entry name" value="PUA domain-like"/>
    <property type="match status" value="1"/>
</dbReference>
<dbReference type="InterPro" id="IPR015947">
    <property type="entry name" value="PUA-like_sf"/>
</dbReference>
<dbReference type="OrthoDB" id="9795347at2"/>
<evidence type="ECO:0000313" key="2">
    <source>
        <dbReference type="EMBL" id="ROZ61496.1"/>
    </source>
</evidence>
<dbReference type="PROSITE" id="PS51747">
    <property type="entry name" value="CYT_DCMP_DEAMINASES_2"/>
    <property type="match status" value="1"/>
</dbReference>
<reference evidence="2 3" key="1">
    <citation type="submission" date="2018-10" db="EMBL/GenBank/DDBJ databases">
        <title>Kocuria sp. M5W7-7, whole genome shotgun sequence.</title>
        <authorList>
            <person name="Tuo L."/>
        </authorList>
    </citation>
    <scope>NUCLEOTIDE SEQUENCE [LARGE SCALE GENOMIC DNA]</scope>
    <source>
        <strain evidence="2 3">M5W7-7</strain>
    </source>
</reference>
<gene>
    <name evidence="2" type="ORF">EDL96_13235</name>
</gene>
<dbReference type="Gene3D" id="3.40.140.10">
    <property type="entry name" value="Cytidine Deaminase, domain 2"/>
    <property type="match status" value="1"/>
</dbReference>
<proteinExistence type="predicted"/>
<dbReference type="InterPro" id="IPR002125">
    <property type="entry name" value="CMP_dCMP_dom"/>
</dbReference>
<dbReference type="GO" id="GO:0003824">
    <property type="term" value="F:catalytic activity"/>
    <property type="evidence" value="ECO:0007669"/>
    <property type="project" value="InterPro"/>
</dbReference>